<feature type="transmembrane region" description="Helical" evidence="5">
    <location>
        <begin position="72"/>
        <end position="92"/>
    </location>
</feature>
<keyword evidence="7" id="KW-1185">Reference proteome</keyword>
<dbReference type="RefSeq" id="WP_191146296.1">
    <property type="nucleotide sequence ID" value="NZ_JACXAF010000032.1"/>
</dbReference>
<sequence>MITGLFVALHGLLLLVLSASVIRLRLRHRVGIGAGEIDSLERAIRVQSNFVEYVPLCLLILAALEWQQAHPAGLFALGGLLLVGRVLHAVGLSASAGESAGRKFGIISTLLVLLAGSLWLLGLSVASLLA</sequence>
<protein>
    <submittedName>
        <fullName evidence="6">MAPEG family protein</fullName>
    </submittedName>
</protein>
<keyword evidence="2 5" id="KW-0812">Transmembrane</keyword>
<evidence type="ECO:0000256" key="1">
    <source>
        <dbReference type="ARBA" id="ARBA00004370"/>
    </source>
</evidence>
<evidence type="ECO:0000256" key="2">
    <source>
        <dbReference type="ARBA" id="ARBA00022692"/>
    </source>
</evidence>
<keyword evidence="3 5" id="KW-1133">Transmembrane helix</keyword>
<evidence type="ECO:0000256" key="5">
    <source>
        <dbReference type="SAM" id="Phobius"/>
    </source>
</evidence>
<keyword evidence="4 5" id="KW-0472">Membrane</keyword>
<dbReference type="AlphaFoldDB" id="A0A8J6QKU8"/>
<feature type="transmembrane region" description="Helical" evidence="5">
    <location>
        <begin position="104"/>
        <end position="129"/>
    </location>
</feature>
<dbReference type="Proteomes" id="UP000638014">
    <property type="component" value="Unassembled WGS sequence"/>
</dbReference>
<name>A0A8J6QKU8_9GAMM</name>
<evidence type="ECO:0000313" key="7">
    <source>
        <dbReference type="Proteomes" id="UP000638014"/>
    </source>
</evidence>
<dbReference type="SUPFAM" id="SSF161084">
    <property type="entry name" value="MAPEG domain-like"/>
    <property type="match status" value="1"/>
</dbReference>
<accession>A0A8J6QKU8</accession>
<organism evidence="6 7">
    <name type="scientific">Neiella litorisoli</name>
    <dbReference type="NCBI Taxonomy" id="2771431"/>
    <lineage>
        <taxon>Bacteria</taxon>
        <taxon>Pseudomonadati</taxon>
        <taxon>Pseudomonadota</taxon>
        <taxon>Gammaproteobacteria</taxon>
        <taxon>Alteromonadales</taxon>
        <taxon>Echinimonadaceae</taxon>
        <taxon>Neiella</taxon>
    </lineage>
</organism>
<comment type="caution">
    <text evidence="6">The sequence shown here is derived from an EMBL/GenBank/DDBJ whole genome shotgun (WGS) entry which is preliminary data.</text>
</comment>
<dbReference type="GO" id="GO:0016020">
    <property type="term" value="C:membrane"/>
    <property type="evidence" value="ECO:0007669"/>
    <property type="project" value="UniProtKB-SubCell"/>
</dbReference>
<dbReference type="InterPro" id="IPR001129">
    <property type="entry name" value="Membr-assoc_MAPEG"/>
</dbReference>
<evidence type="ECO:0000313" key="6">
    <source>
        <dbReference type="EMBL" id="MBD1391238.1"/>
    </source>
</evidence>
<gene>
    <name evidence="6" type="ORF">IC617_17565</name>
</gene>
<dbReference type="PANTHER" id="PTHR35814">
    <property type="match status" value="1"/>
</dbReference>
<evidence type="ECO:0000256" key="3">
    <source>
        <dbReference type="ARBA" id="ARBA00022989"/>
    </source>
</evidence>
<dbReference type="Pfam" id="PF01124">
    <property type="entry name" value="MAPEG"/>
    <property type="match status" value="1"/>
</dbReference>
<comment type="subcellular location">
    <subcellularLocation>
        <location evidence="1">Membrane</location>
    </subcellularLocation>
</comment>
<reference evidence="6" key="1">
    <citation type="submission" date="2020-09" db="EMBL/GenBank/DDBJ databases">
        <title>A novel bacterium of genus Neiella, isolated from South China Sea.</title>
        <authorList>
            <person name="Huang H."/>
            <person name="Mo K."/>
            <person name="Hu Y."/>
        </authorList>
    </citation>
    <scope>NUCLEOTIDE SEQUENCE</scope>
    <source>
        <strain evidence="6">HB171785</strain>
    </source>
</reference>
<dbReference type="PANTHER" id="PTHR35814:SF1">
    <property type="entry name" value="GLUTATHIONE S-TRANSFERASE-RELATED"/>
    <property type="match status" value="1"/>
</dbReference>
<feature type="transmembrane region" description="Helical" evidence="5">
    <location>
        <begin position="6"/>
        <end position="26"/>
    </location>
</feature>
<dbReference type="InterPro" id="IPR023352">
    <property type="entry name" value="MAPEG-like_dom_sf"/>
</dbReference>
<dbReference type="EMBL" id="JACXAF010000032">
    <property type="protein sequence ID" value="MBD1391238.1"/>
    <property type="molecule type" value="Genomic_DNA"/>
</dbReference>
<dbReference type="Gene3D" id="1.20.120.550">
    <property type="entry name" value="Membrane associated eicosanoid/glutathione metabolism-like domain"/>
    <property type="match status" value="1"/>
</dbReference>
<proteinExistence type="predicted"/>
<evidence type="ECO:0000256" key="4">
    <source>
        <dbReference type="ARBA" id="ARBA00023136"/>
    </source>
</evidence>